<name>A0A9N9J7Z9_9GLOM</name>
<feature type="non-terminal residue" evidence="1">
    <location>
        <position position="1"/>
    </location>
</feature>
<protein>
    <submittedName>
        <fullName evidence="1">1316_t:CDS:1</fullName>
    </submittedName>
</protein>
<organism evidence="1 2">
    <name type="scientific">Dentiscutata erythropus</name>
    <dbReference type="NCBI Taxonomy" id="1348616"/>
    <lineage>
        <taxon>Eukaryota</taxon>
        <taxon>Fungi</taxon>
        <taxon>Fungi incertae sedis</taxon>
        <taxon>Mucoromycota</taxon>
        <taxon>Glomeromycotina</taxon>
        <taxon>Glomeromycetes</taxon>
        <taxon>Diversisporales</taxon>
        <taxon>Gigasporaceae</taxon>
        <taxon>Dentiscutata</taxon>
    </lineage>
</organism>
<dbReference type="Proteomes" id="UP000789405">
    <property type="component" value="Unassembled WGS sequence"/>
</dbReference>
<evidence type="ECO:0000313" key="2">
    <source>
        <dbReference type="Proteomes" id="UP000789405"/>
    </source>
</evidence>
<comment type="caution">
    <text evidence="1">The sequence shown here is derived from an EMBL/GenBank/DDBJ whole genome shotgun (WGS) entry which is preliminary data.</text>
</comment>
<evidence type="ECO:0000313" key="1">
    <source>
        <dbReference type="EMBL" id="CAG8768869.1"/>
    </source>
</evidence>
<gene>
    <name evidence="1" type="ORF">DERYTH_LOCUS18497</name>
</gene>
<reference evidence="1" key="1">
    <citation type="submission" date="2021-06" db="EMBL/GenBank/DDBJ databases">
        <authorList>
            <person name="Kallberg Y."/>
            <person name="Tangrot J."/>
            <person name="Rosling A."/>
        </authorList>
    </citation>
    <scope>NUCLEOTIDE SEQUENCE</scope>
    <source>
        <strain evidence="1">MA453B</strain>
    </source>
</reference>
<sequence length="46" mass="5601">KQVRKRRRKEIKEKEKFSGDVMDIYNKSNEEKSKKEIDEETTNSLK</sequence>
<dbReference type="AlphaFoldDB" id="A0A9N9J7Z9"/>
<accession>A0A9N9J7Z9</accession>
<keyword evidence="2" id="KW-1185">Reference proteome</keyword>
<proteinExistence type="predicted"/>
<dbReference type="EMBL" id="CAJVPY010018837">
    <property type="protein sequence ID" value="CAG8768869.1"/>
    <property type="molecule type" value="Genomic_DNA"/>
</dbReference>